<keyword evidence="2" id="KW-0963">Cytoplasm</keyword>
<dbReference type="SUPFAM" id="SSF49599">
    <property type="entry name" value="TRAF domain-like"/>
    <property type="match status" value="1"/>
</dbReference>
<keyword evidence="11" id="KW-1185">Reference proteome</keyword>
<dbReference type="EMBL" id="CAXLJM020000062">
    <property type="protein sequence ID" value="CAL8119900.1"/>
    <property type="molecule type" value="Genomic_DNA"/>
</dbReference>
<evidence type="ECO:0000313" key="10">
    <source>
        <dbReference type="EMBL" id="CAL8119900.1"/>
    </source>
</evidence>
<dbReference type="PROSITE" id="PS50089">
    <property type="entry name" value="ZF_RING_2"/>
    <property type="match status" value="1"/>
</dbReference>
<accession>A0ABP1R4L8</accession>
<dbReference type="Gene3D" id="2.60.210.10">
    <property type="entry name" value="Apoptosis, Tumor Necrosis Factor Receptor Associated Protein 2, Chain A"/>
    <property type="match status" value="1"/>
</dbReference>
<dbReference type="InterPro" id="IPR013083">
    <property type="entry name" value="Znf_RING/FYVE/PHD"/>
</dbReference>
<dbReference type="InterPro" id="IPR008974">
    <property type="entry name" value="TRAF-like"/>
</dbReference>
<evidence type="ECO:0000259" key="8">
    <source>
        <dbReference type="PROSITE" id="PS50089"/>
    </source>
</evidence>
<dbReference type="PROSITE" id="PS00518">
    <property type="entry name" value="ZF_RING_1"/>
    <property type="match status" value="1"/>
</dbReference>
<evidence type="ECO:0000256" key="4">
    <source>
        <dbReference type="ARBA" id="ARBA00022771"/>
    </source>
</evidence>
<dbReference type="SUPFAM" id="SSF57850">
    <property type="entry name" value="RING/U-box"/>
    <property type="match status" value="1"/>
</dbReference>
<gene>
    <name evidence="10" type="ORF">ODALV1_LOCUS18763</name>
</gene>
<dbReference type="InterPro" id="IPR002083">
    <property type="entry name" value="MATH/TRAF_dom"/>
</dbReference>
<evidence type="ECO:0000256" key="3">
    <source>
        <dbReference type="ARBA" id="ARBA00022723"/>
    </source>
</evidence>
<dbReference type="SMART" id="SM00184">
    <property type="entry name" value="RING"/>
    <property type="match status" value="1"/>
</dbReference>
<feature type="compositionally biased region" description="Polar residues" evidence="7">
    <location>
        <begin position="1"/>
        <end position="19"/>
    </location>
</feature>
<evidence type="ECO:0000313" key="11">
    <source>
        <dbReference type="Proteomes" id="UP001642540"/>
    </source>
</evidence>
<proteinExistence type="predicted"/>
<dbReference type="PROSITE" id="PS50144">
    <property type="entry name" value="MATH"/>
    <property type="match status" value="1"/>
</dbReference>
<dbReference type="InterPro" id="IPR012227">
    <property type="entry name" value="TNF_rcpt-assoc_TRAF_met"/>
</dbReference>
<dbReference type="Pfam" id="PF21355">
    <property type="entry name" value="TRAF-mep_MATH"/>
    <property type="match status" value="1"/>
</dbReference>
<evidence type="ECO:0000256" key="1">
    <source>
        <dbReference type="ARBA" id="ARBA00004496"/>
    </source>
</evidence>
<feature type="compositionally biased region" description="Polar residues" evidence="7">
    <location>
        <begin position="295"/>
        <end position="312"/>
    </location>
</feature>
<sequence>MASCSPNTNITSSTSAEDVSSNATLTTNVASSTNTATWPANATEGGGYDYELVDGTDSRYECPICLLCLRDPVLTTCGHRFCSSCINQWVTGENGKCPVDSVSLSHENIFPDNFTRREVMQCNAKCPMTGCTTVHKIVDMEKHIETTHMGGAATNGGGALLECPYKEVGCVVPLRQDQFERHLKNDVHHHLQLLTAAYRRLKIYSSRSNLEYSTGGSLEFFMRQDSQDSTRFLLDESLSPDDYQFRRQRSWDSVRFARKHNIRPSNLNSTWLPESDESLCHASPLPPPIPSTSTANALATTCQSQSSPKDLKSCKTNGTGNGGGMDQQHHLQDIFQRLVLLEQKDREKQIKIDKVEAEHASVVNLFGTSAQVIKDFNARYCHGVYVWRIPEFRKLCLAMRRNPNQVLNSPGFYTDTFGYKLCLRFNLKSPSSSSSSSLPVAGATSGYHSNDIPLEHDEHTFISFYVHFMQGEFDDTLHWPFHGNIRVHMIHPTVPEDTIKEKMESSPTIGAFAKPTLPRNPKGWGYNEFCPLNKVFTNGFVKNDTLLCKVIARSYVD</sequence>
<evidence type="ECO:0008006" key="12">
    <source>
        <dbReference type="Google" id="ProtNLM"/>
    </source>
</evidence>
<keyword evidence="3" id="KW-0479">Metal-binding</keyword>
<comment type="subcellular location">
    <subcellularLocation>
        <location evidence="1">Cytoplasm</location>
    </subcellularLocation>
</comment>
<dbReference type="Pfam" id="PF13923">
    <property type="entry name" value="zf-C3HC4_2"/>
    <property type="match status" value="1"/>
</dbReference>
<reference evidence="10 11" key="1">
    <citation type="submission" date="2024-08" db="EMBL/GenBank/DDBJ databases">
        <authorList>
            <person name="Cucini C."/>
            <person name="Frati F."/>
        </authorList>
    </citation>
    <scope>NUCLEOTIDE SEQUENCE [LARGE SCALE GENOMIC DNA]</scope>
</reference>
<organism evidence="10 11">
    <name type="scientific">Orchesella dallaii</name>
    <dbReference type="NCBI Taxonomy" id="48710"/>
    <lineage>
        <taxon>Eukaryota</taxon>
        <taxon>Metazoa</taxon>
        <taxon>Ecdysozoa</taxon>
        <taxon>Arthropoda</taxon>
        <taxon>Hexapoda</taxon>
        <taxon>Collembola</taxon>
        <taxon>Entomobryomorpha</taxon>
        <taxon>Entomobryoidea</taxon>
        <taxon>Orchesellidae</taxon>
        <taxon>Orchesellinae</taxon>
        <taxon>Orchesella</taxon>
    </lineage>
</organism>
<dbReference type="Proteomes" id="UP001642540">
    <property type="component" value="Unassembled WGS sequence"/>
</dbReference>
<feature type="domain" description="MATH" evidence="9">
    <location>
        <begin position="382"/>
        <end position="552"/>
    </location>
</feature>
<evidence type="ECO:0000256" key="2">
    <source>
        <dbReference type="ARBA" id="ARBA00022490"/>
    </source>
</evidence>
<dbReference type="InterPro" id="IPR017907">
    <property type="entry name" value="Znf_RING_CS"/>
</dbReference>
<feature type="domain" description="RING-type" evidence="8">
    <location>
        <begin position="62"/>
        <end position="101"/>
    </location>
</feature>
<dbReference type="InterPro" id="IPR001841">
    <property type="entry name" value="Znf_RING"/>
</dbReference>
<comment type="caution">
    <text evidence="10">The sequence shown here is derived from an EMBL/GenBank/DDBJ whole genome shotgun (WGS) entry which is preliminary data.</text>
</comment>
<evidence type="ECO:0000259" key="9">
    <source>
        <dbReference type="PROSITE" id="PS50144"/>
    </source>
</evidence>
<keyword evidence="4 6" id="KW-0863">Zinc-finger</keyword>
<dbReference type="PANTHER" id="PTHR10131">
    <property type="entry name" value="TNF RECEPTOR ASSOCIATED FACTOR"/>
    <property type="match status" value="1"/>
</dbReference>
<feature type="region of interest" description="Disordered" evidence="7">
    <location>
        <begin position="1"/>
        <end position="22"/>
    </location>
</feature>
<dbReference type="InterPro" id="IPR049342">
    <property type="entry name" value="TRAF1-6_MATH_dom"/>
</dbReference>
<name>A0ABP1R4L8_9HEXA</name>
<feature type="region of interest" description="Disordered" evidence="7">
    <location>
        <begin position="292"/>
        <end position="312"/>
    </location>
</feature>
<evidence type="ECO:0000256" key="5">
    <source>
        <dbReference type="ARBA" id="ARBA00022833"/>
    </source>
</evidence>
<evidence type="ECO:0000256" key="6">
    <source>
        <dbReference type="PROSITE-ProRule" id="PRU00175"/>
    </source>
</evidence>
<dbReference type="PANTHER" id="PTHR10131:SF152">
    <property type="entry name" value="TNF RECEPTOR-ASSOCIATED FACTOR 6"/>
    <property type="match status" value="1"/>
</dbReference>
<protein>
    <recommendedName>
        <fullName evidence="12">TNF receptor-associated factor 6</fullName>
    </recommendedName>
</protein>
<keyword evidence="5" id="KW-0862">Zinc</keyword>
<dbReference type="PIRSF" id="PIRSF015614">
    <property type="entry name" value="TRAF"/>
    <property type="match status" value="1"/>
</dbReference>
<evidence type="ECO:0000256" key="7">
    <source>
        <dbReference type="SAM" id="MobiDB-lite"/>
    </source>
</evidence>
<dbReference type="Gene3D" id="3.30.40.10">
    <property type="entry name" value="Zinc/RING finger domain, C3HC4 (zinc finger)"/>
    <property type="match status" value="1"/>
</dbReference>